<proteinExistence type="predicted"/>
<protein>
    <recommendedName>
        <fullName evidence="1">DUF6985 domain-containing protein</fullName>
    </recommendedName>
</protein>
<dbReference type="EMBL" id="JMOA01000189">
    <property type="protein sequence ID" value="KCX94873.1"/>
    <property type="molecule type" value="Genomic_DNA"/>
</dbReference>
<name>A0A836LW64_ACIBA</name>
<evidence type="ECO:0000259" key="1">
    <source>
        <dbReference type="Pfam" id="PF22481"/>
    </source>
</evidence>
<dbReference type="InterPro" id="IPR054254">
    <property type="entry name" value="DUF6985"/>
</dbReference>
<evidence type="ECO:0000313" key="2">
    <source>
        <dbReference type="EMBL" id="KCX94873.1"/>
    </source>
</evidence>
<evidence type="ECO:0000313" key="4">
    <source>
        <dbReference type="Proteomes" id="UP000027309"/>
    </source>
</evidence>
<accession>A0A836LW64</accession>
<reference evidence="2 4" key="1">
    <citation type="submission" date="2014-04" db="EMBL/GenBank/DDBJ databases">
        <title>Comparative genomics and transcriptomics to identify genetic mechanisms underlying the emergence of carbapenem resistant Acinetobacter baumannii (CRAb).</title>
        <authorList>
            <person name="Harris A.D."/>
            <person name="Johnson K.J."/>
            <person name="George J."/>
            <person name="Nadendla S."/>
            <person name="Daugherty S.C."/>
            <person name="Parankush S."/>
            <person name="Sadzewicz L."/>
            <person name="Tallon L."/>
            <person name="Sengamalay N."/>
            <person name="Hazen T.H."/>
            <person name="Rasko D.A."/>
        </authorList>
    </citation>
    <scope>NUCLEOTIDE SEQUENCE [LARGE SCALE GENOMIC DNA]</scope>
    <source>
        <strain evidence="2 4">1499986</strain>
    </source>
</reference>
<dbReference type="Proteomes" id="UP000027309">
    <property type="component" value="Unassembled WGS sequence"/>
</dbReference>
<evidence type="ECO:0000313" key="3">
    <source>
        <dbReference type="EMBL" id="KCX99734.1"/>
    </source>
</evidence>
<dbReference type="AlphaFoldDB" id="A0A836LW64"/>
<sequence length="144" mass="16910">MGTLNDNVFGELYNKELLWLRPYEIEIFHTLYPIELNVYTYEDDGSDITQNQRDTFINFELNKKNILDNVEKEIQKYCYEKFQIAELEGIKKVILKYLKIIHTEVGEDRKLGFIFDSIFDPELGIGVLVINEQVVEVGVQDIVL</sequence>
<dbReference type="EMBL" id="JMOA01000066">
    <property type="protein sequence ID" value="KCX99734.1"/>
    <property type="molecule type" value="Genomic_DNA"/>
</dbReference>
<dbReference type="RefSeq" id="WP_031979826.1">
    <property type="nucleotide sequence ID" value="NZ_JMOA01000066.1"/>
</dbReference>
<feature type="domain" description="DUF6985" evidence="1">
    <location>
        <begin position="9"/>
        <end position="143"/>
    </location>
</feature>
<organism evidence="2 4">
    <name type="scientific">Acinetobacter baumannii 1499986</name>
    <dbReference type="NCBI Taxonomy" id="1310673"/>
    <lineage>
        <taxon>Bacteria</taxon>
        <taxon>Pseudomonadati</taxon>
        <taxon>Pseudomonadota</taxon>
        <taxon>Gammaproteobacteria</taxon>
        <taxon>Moraxellales</taxon>
        <taxon>Moraxellaceae</taxon>
        <taxon>Acinetobacter</taxon>
        <taxon>Acinetobacter calcoaceticus/baumannii complex</taxon>
    </lineage>
</organism>
<comment type="caution">
    <text evidence="2">The sequence shown here is derived from an EMBL/GenBank/DDBJ whole genome shotgun (WGS) entry which is preliminary data.</text>
</comment>
<dbReference type="Pfam" id="PF22481">
    <property type="entry name" value="DUF6985"/>
    <property type="match status" value="1"/>
</dbReference>
<gene>
    <name evidence="3" type="ORF">J572_3568</name>
    <name evidence="2" type="ORF">J572_4214</name>
</gene>